<feature type="transmembrane region" description="Helical" evidence="2">
    <location>
        <begin position="178"/>
        <end position="198"/>
    </location>
</feature>
<feature type="transmembrane region" description="Helical" evidence="2">
    <location>
        <begin position="362"/>
        <end position="384"/>
    </location>
</feature>
<keyword evidence="2" id="KW-1133">Transmembrane helix</keyword>
<feature type="transmembrane region" description="Helical" evidence="2">
    <location>
        <begin position="32"/>
        <end position="51"/>
    </location>
</feature>
<feature type="compositionally biased region" description="Low complexity" evidence="1">
    <location>
        <begin position="472"/>
        <end position="483"/>
    </location>
</feature>
<feature type="compositionally biased region" description="Basic and acidic residues" evidence="1">
    <location>
        <begin position="951"/>
        <end position="960"/>
    </location>
</feature>
<feature type="transmembrane region" description="Helical" evidence="2">
    <location>
        <begin position="135"/>
        <end position="158"/>
    </location>
</feature>
<dbReference type="SUPFAM" id="SSF103473">
    <property type="entry name" value="MFS general substrate transporter"/>
    <property type="match status" value="1"/>
</dbReference>
<dbReference type="Proteomes" id="UP000663827">
    <property type="component" value="Unassembled WGS sequence"/>
</dbReference>
<evidence type="ECO:0000313" key="3">
    <source>
        <dbReference type="EMBL" id="CAE7227865.1"/>
    </source>
</evidence>
<keyword evidence="2" id="KW-0812">Transmembrane</keyword>
<name>A0A8H3EDJ7_9AGAM</name>
<feature type="region of interest" description="Disordered" evidence="1">
    <location>
        <begin position="438"/>
        <end position="531"/>
    </location>
</feature>
<proteinExistence type="predicted"/>
<dbReference type="Gene3D" id="1.20.1250.20">
    <property type="entry name" value="MFS general substrate transporter like domains"/>
    <property type="match status" value="1"/>
</dbReference>
<feature type="transmembrane region" description="Helical" evidence="2">
    <location>
        <begin position="210"/>
        <end position="230"/>
    </location>
</feature>
<dbReference type="PANTHER" id="PTHR31687">
    <property type="match status" value="1"/>
</dbReference>
<protein>
    <recommendedName>
        <fullName evidence="5">General alpha-glucoside permease [Schizosaccharomyces pombe 972h-]</fullName>
    </recommendedName>
</protein>
<comment type="caution">
    <text evidence="3">The sequence shown here is derived from an EMBL/GenBank/DDBJ whole genome shotgun (WGS) entry which is preliminary data.</text>
</comment>
<feature type="transmembrane region" description="Helical" evidence="2">
    <location>
        <begin position="266"/>
        <end position="287"/>
    </location>
</feature>
<feature type="transmembrane region" description="Helical" evidence="2">
    <location>
        <begin position="71"/>
        <end position="92"/>
    </location>
</feature>
<dbReference type="EMBL" id="CAJNJQ010006400">
    <property type="protein sequence ID" value="CAE7227865.1"/>
    <property type="molecule type" value="Genomic_DNA"/>
</dbReference>
<dbReference type="AlphaFoldDB" id="A0A8H3EDJ7"/>
<dbReference type="InterPro" id="IPR036259">
    <property type="entry name" value="MFS_trans_sf"/>
</dbReference>
<evidence type="ECO:0000256" key="2">
    <source>
        <dbReference type="SAM" id="Phobius"/>
    </source>
</evidence>
<evidence type="ECO:0008006" key="5">
    <source>
        <dbReference type="Google" id="ProtNLM"/>
    </source>
</evidence>
<dbReference type="PANTHER" id="PTHR31687:SF3">
    <property type="entry name" value="PROTEIN URG3"/>
    <property type="match status" value="1"/>
</dbReference>
<organism evidence="3 4">
    <name type="scientific">Rhizoctonia solani</name>
    <dbReference type="NCBI Taxonomy" id="456999"/>
    <lineage>
        <taxon>Eukaryota</taxon>
        <taxon>Fungi</taxon>
        <taxon>Dikarya</taxon>
        <taxon>Basidiomycota</taxon>
        <taxon>Agaricomycotina</taxon>
        <taxon>Agaricomycetes</taxon>
        <taxon>Cantharellales</taxon>
        <taxon>Ceratobasidiaceae</taxon>
        <taxon>Rhizoctonia</taxon>
    </lineage>
</organism>
<evidence type="ECO:0000313" key="4">
    <source>
        <dbReference type="Proteomes" id="UP000663827"/>
    </source>
</evidence>
<feature type="transmembrane region" description="Helical" evidence="2">
    <location>
        <begin position="104"/>
        <end position="123"/>
    </location>
</feature>
<dbReference type="Pfam" id="PF13347">
    <property type="entry name" value="MFS_2"/>
    <property type="match status" value="1"/>
</dbReference>
<feature type="transmembrane region" description="Helical" evidence="2">
    <location>
        <begin position="319"/>
        <end position="342"/>
    </location>
</feature>
<gene>
    <name evidence="3" type="ORF">RDB_LOCUS178988</name>
</gene>
<feature type="region of interest" description="Disordered" evidence="1">
    <location>
        <begin position="951"/>
        <end position="975"/>
    </location>
</feature>
<accession>A0A8H3EDJ7</accession>
<feature type="compositionally biased region" description="Basic and acidic residues" evidence="1">
    <location>
        <begin position="520"/>
        <end position="531"/>
    </location>
</feature>
<reference evidence="3" key="1">
    <citation type="submission" date="2021-01" db="EMBL/GenBank/DDBJ databases">
        <authorList>
            <person name="Kaushik A."/>
        </authorList>
    </citation>
    <scope>NUCLEOTIDE SEQUENCE</scope>
    <source>
        <strain evidence="3">AG5</strain>
    </source>
</reference>
<dbReference type="InterPro" id="IPR012469">
    <property type="entry name" value="DUF1688"/>
</dbReference>
<dbReference type="Pfam" id="PF07958">
    <property type="entry name" value="DUF1688"/>
    <property type="match status" value="2"/>
</dbReference>
<feature type="compositionally biased region" description="Low complexity" evidence="1">
    <location>
        <begin position="449"/>
        <end position="462"/>
    </location>
</feature>
<sequence length="975" mass="104744">MTGSFALPIGDSSGAAKGSVWAGRARVRGPRWAQLPFLTIGMLGLQIVWSVEMAYASPYLLSLGLKKSHMALVFIAGPLSGLIMQPLIGVLADHSTSSLGRRRPYMLAASLVSIGGLILLGFTREFSGIFGGAKSLTVGIAVYAIFCIDFSINAVQAVDRALLVDTLPSSDQAAGNAWAGRMSGFGSVAGFFIGGINLPNVFPWLGRTQLEVLTVISSVLLLALHGLTAASVQEKVLVLDGSASSGNVFVRIFKDIWDNILTLPRTIRSICIVQFFSWIAWFPILFYSSTWVGDIYKANAIENGRPGDDPTLQDEATRIGSLALLYSSVLSLTISVFAPFFIRPNRGTGNGSPKGSMDRFKISLGGLWSISQAIFACSMMATLLPQTVTTSTIIITITGFCWAITQWAPFSLLGEAILLSTPDYTAVPHLEHAVDEIPLTDRRSRRRSSSLSPPRLSRSPSPTSAPGKSRSRTPSSTHSSASSVRGEGSTPASAIFVNDAARRSRPKLGKRVSGVGIRNGTDDDFQRNNDGPVDHDALELEHGELEMGATDEVGSNAGIILGIHNLVVVLPQFLVTGLSAVLFALLEPHRSILHGKHPGNVPPGTNITLSNLEIREEETGASSDSIGLIFRIGGQGKLEYFDYHSEKEKDVVEFCAKIIERDFGSAYDTIPPHSRWRHFDAGRERIAPLLAEWSKELTALETAKRLIDLFLVSVLLDAGAGNAWAYTESGGQKFGRSEGLAIASLDMFLAGFFASDGGLKVDAAGLKRVTPEKTGEAMQVSALNPMSGLEGRSNLLANLGGALAASPDIFGPDGRPGNLLDFSSDAPGSDLVPFHKLSQWLAYSLVEPIEKVLGWKVEGMEDMTGLPEYRNGGLLVDFGVLTLRKETVSSFYPNPQVDIARLAPSHPAIIEWRAMTVIELDRIAEALRKHLNAPNLALAQVLESATWKGGREIAKQKRPETSGPPIEIESDGTVF</sequence>
<keyword evidence="2" id="KW-0472">Membrane</keyword>
<evidence type="ECO:0000256" key="1">
    <source>
        <dbReference type="SAM" id="MobiDB-lite"/>
    </source>
</evidence>